<dbReference type="PANTHER" id="PTHR38599">
    <property type="entry name" value="CUPIN DOMAIN PROTEIN (AFU_ORTHOLOGUE AFUA_3G13620)"/>
    <property type="match status" value="1"/>
</dbReference>
<dbReference type="InterPro" id="IPR011051">
    <property type="entry name" value="RmlC_Cupin_sf"/>
</dbReference>
<dbReference type="AlphaFoldDB" id="A0A843B8X7"/>
<dbReference type="InterPro" id="IPR013096">
    <property type="entry name" value="Cupin_2"/>
</dbReference>
<dbReference type="Proteomes" id="UP000530032">
    <property type="component" value="Unassembled WGS sequence"/>
</dbReference>
<sequence length="133" mass="13643">MRHLLKPAALLCTSALFLISGSAMAQASGLSRTMVGKADVSVPGREAVVAKVEVAPGARAGRHTHPGDEISYISEGEVELLIDGQPPRTLKAGESFVVPAGVVHDAHNASSGTVKLIGVYVVEKGKPLATPAP</sequence>
<keyword evidence="1" id="KW-0732">Signal</keyword>
<dbReference type="EMBL" id="JABBCQ020000011">
    <property type="protein sequence ID" value="MBI1625520.1"/>
    <property type="molecule type" value="Genomic_DNA"/>
</dbReference>
<gene>
    <name evidence="3" type="ORF">HF327_013535</name>
</gene>
<keyword evidence="4" id="KW-1185">Reference proteome</keyword>
<feature type="domain" description="Cupin type-2" evidence="2">
    <location>
        <begin position="52"/>
        <end position="119"/>
    </location>
</feature>
<comment type="caution">
    <text evidence="3">The sequence shown here is derived from an EMBL/GenBank/DDBJ whole genome shotgun (WGS) entry which is preliminary data.</text>
</comment>
<dbReference type="CDD" id="cd02235">
    <property type="entry name" value="cupin_BLL4011-like"/>
    <property type="match status" value="1"/>
</dbReference>
<evidence type="ECO:0000313" key="4">
    <source>
        <dbReference type="Proteomes" id="UP000530032"/>
    </source>
</evidence>
<feature type="signal peptide" evidence="1">
    <location>
        <begin position="1"/>
        <end position="25"/>
    </location>
</feature>
<evidence type="ECO:0000256" key="1">
    <source>
        <dbReference type="SAM" id="SignalP"/>
    </source>
</evidence>
<dbReference type="SUPFAM" id="SSF51182">
    <property type="entry name" value="RmlC-like cupins"/>
    <property type="match status" value="1"/>
</dbReference>
<dbReference type="InterPro" id="IPR014710">
    <property type="entry name" value="RmlC-like_jellyroll"/>
</dbReference>
<protein>
    <submittedName>
        <fullName evidence="3">Cupin domain-containing protein</fullName>
    </submittedName>
</protein>
<evidence type="ECO:0000313" key="3">
    <source>
        <dbReference type="EMBL" id="MBI1625520.1"/>
    </source>
</evidence>
<dbReference type="Gene3D" id="2.60.120.10">
    <property type="entry name" value="Jelly Rolls"/>
    <property type="match status" value="1"/>
</dbReference>
<organism evidence="3 4">
    <name type="scientific">Comamonas suwonensis</name>
    <dbReference type="NCBI Taxonomy" id="2606214"/>
    <lineage>
        <taxon>Bacteria</taxon>
        <taxon>Pseudomonadati</taxon>
        <taxon>Pseudomonadota</taxon>
        <taxon>Betaproteobacteria</taxon>
        <taxon>Burkholderiales</taxon>
        <taxon>Comamonadaceae</taxon>
        <taxon>Comamonas</taxon>
    </lineage>
</organism>
<accession>A0A843B8X7</accession>
<evidence type="ECO:0000259" key="2">
    <source>
        <dbReference type="Pfam" id="PF07883"/>
    </source>
</evidence>
<proteinExistence type="predicted"/>
<dbReference type="Pfam" id="PF07883">
    <property type="entry name" value="Cupin_2"/>
    <property type="match status" value="1"/>
</dbReference>
<dbReference type="PANTHER" id="PTHR38599:SF1">
    <property type="entry name" value="CUPIN DOMAIN PROTEIN (AFU_ORTHOLOGUE AFUA_3G13620)"/>
    <property type="match status" value="1"/>
</dbReference>
<feature type="chain" id="PRO_5033041710" evidence="1">
    <location>
        <begin position="26"/>
        <end position="133"/>
    </location>
</feature>
<dbReference type="RefSeq" id="WP_198460665.1">
    <property type="nucleotide sequence ID" value="NZ_JABBCQ020000011.1"/>
</dbReference>
<name>A0A843B8X7_9BURK</name>
<reference evidence="3" key="1">
    <citation type="submission" date="2020-12" db="EMBL/GenBank/DDBJ databases">
        <title>Comamonas sp. nov., isolated from stream water.</title>
        <authorList>
            <person name="Park K.-H."/>
        </authorList>
    </citation>
    <scope>NUCLEOTIDE SEQUENCE</scope>
    <source>
        <strain evidence="3">EJ-4</strain>
    </source>
</reference>